<gene>
    <name evidence="2" type="ORF">GGQ96_003214</name>
</gene>
<comment type="caution">
    <text evidence="2">The sequence shown here is derived from an EMBL/GenBank/DDBJ whole genome shotgun (WGS) entry which is preliminary data.</text>
</comment>
<evidence type="ECO:0000313" key="3">
    <source>
        <dbReference type="Proteomes" id="UP000574769"/>
    </source>
</evidence>
<name>A0A7W7AMV5_9SPHN</name>
<dbReference type="EMBL" id="JACHNY010000007">
    <property type="protein sequence ID" value="MBB4619064.1"/>
    <property type="molecule type" value="Genomic_DNA"/>
</dbReference>
<keyword evidence="3" id="KW-1185">Reference proteome</keyword>
<organism evidence="2 3">
    <name type="scientific">Sphingomonas abaci</name>
    <dbReference type="NCBI Taxonomy" id="237611"/>
    <lineage>
        <taxon>Bacteria</taxon>
        <taxon>Pseudomonadati</taxon>
        <taxon>Pseudomonadota</taxon>
        <taxon>Alphaproteobacteria</taxon>
        <taxon>Sphingomonadales</taxon>
        <taxon>Sphingomonadaceae</taxon>
        <taxon>Sphingomonas</taxon>
    </lineage>
</organism>
<evidence type="ECO:0000256" key="1">
    <source>
        <dbReference type="SAM" id="MobiDB-lite"/>
    </source>
</evidence>
<evidence type="ECO:0000313" key="2">
    <source>
        <dbReference type="EMBL" id="MBB4619064.1"/>
    </source>
</evidence>
<reference evidence="2 3" key="1">
    <citation type="submission" date="2020-08" db="EMBL/GenBank/DDBJ databases">
        <title>Genomic Encyclopedia of Type Strains, Phase IV (KMG-IV): sequencing the most valuable type-strain genomes for metagenomic binning, comparative biology and taxonomic classification.</title>
        <authorList>
            <person name="Goeker M."/>
        </authorList>
    </citation>
    <scope>NUCLEOTIDE SEQUENCE [LARGE SCALE GENOMIC DNA]</scope>
    <source>
        <strain evidence="2 3">DSM 15867</strain>
    </source>
</reference>
<dbReference type="RefSeq" id="WP_184116511.1">
    <property type="nucleotide sequence ID" value="NZ_JACHNY010000007.1"/>
</dbReference>
<accession>A0A7W7AMV5</accession>
<protein>
    <submittedName>
        <fullName evidence="2">Uncharacterized protein</fullName>
    </submittedName>
</protein>
<sequence length="47" mass="5063">MAPAAPFSLARRDSPQPTITGTDRKTAEAATRFIVKLARMILVAPSH</sequence>
<dbReference type="Proteomes" id="UP000574769">
    <property type="component" value="Unassembled WGS sequence"/>
</dbReference>
<feature type="region of interest" description="Disordered" evidence="1">
    <location>
        <begin position="1"/>
        <end position="25"/>
    </location>
</feature>
<proteinExistence type="predicted"/>
<dbReference type="AlphaFoldDB" id="A0A7W7AMV5"/>